<protein>
    <submittedName>
        <fullName evidence="1">Uncharacterized protein</fullName>
    </submittedName>
</protein>
<evidence type="ECO:0000313" key="1">
    <source>
        <dbReference type="EMBL" id="CAK5274387.1"/>
    </source>
</evidence>
<reference evidence="1" key="1">
    <citation type="submission" date="2023-11" db="EMBL/GenBank/DDBJ databases">
        <authorList>
            <person name="De Vega J J."/>
            <person name="De Vega J J."/>
        </authorList>
    </citation>
    <scope>NUCLEOTIDE SEQUENCE</scope>
</reference>
<accession>A0AAD2HEV4</accession>
<evidence type="ECO:0000313" key="2">
    <source>
        <dbReference type="Proteomes" id="UP001295794"/>
    </source>
</evidence>
<dbReference type="EMBL" id="CAVNYO010000402">
    <property type="protein sequence ID" value="CAK5274387.1"/>
    <property type="molecule type" value="Genomic_DNA"/>
</dbReference>
<feature type="non-terminal residue" evidence="1">
    <location>
        <position position="98"/>
    </location>
</feature>
<name>A0AAD2HEV4_9AGAR</name>
<comment type="caution">
    <text evidence="1">The sequence shown here is derived from an EMBL/GenBank/DDBJ whole genome shotgun (WGS) entry which is preliminary data.</text>
</comment>
<organism evidence="1 2">
    <name type="scientific">Mycena citricolor</name>
    <dbReference type="NCBI Taxonomy" id="2018698"/>
    <lineage>
        <taxon>Eukaryota</taxon>
        <taxon>Fungi</taxon>
        <taxon>Dikarya</taxon>
        <taxon>Basidiomycota</taxon>
        <taxon>Agaricomycotina</taxon>
        <taxon>Agaricomycetes</taxon>
        <taxon>Agaricomycetidae</taxon>
        <taxon>Agaricales</taxon>
        <taxon>Marasmiineae</taxon>
        <taxon>Mycenaceae</taxon>
        <taxon>Mycena</taxon>
    </lineage>
</organism>
<proteinExistence type="predicted"/>
<keyword evidence="2" id="KW-1185">Reference proteome</keyword>
<feature type="non-terminal residue" evidence="1">
    <location>
        <position position="1"/>
    </location>
</feature>
<dbReference type="Proteomes" id="UP001295794">
    <property type="component" value="Unassembled WGS sequence"/>
</dbReference>
<dbReference type="AlphaFoldDB" id="A0AAD2HEV4"/>
<gene>
    <name evidence="1" type="ORF">MYCIT1_LOCUS21563</name>
</gene>
<sequence>RLSIAGAGDVSSGRLALFHRDAPRPGFAPPILGGALHFPSLLASASVRSKNPLLICFPASRLRSLSLLRCEQDPDRTHFAAPRGALYSGPTQILRFPS</sequence>